<evidence type="ECO:0000313" key="1">
    <source>
        <dbReference type="EMBL" id="KAJ4945423.1"/>
    </source>
</evidence>
<reference evidence="1" key="1">
    <citation type="submission" date="2022-11" db="EMBL/GenBank/DDBJ databases">
        <title>Chromosome-level genome of Pogonophryne albipinna.</title>
        <authorList>
            <person name="Jo E."/>
        </authorList>
    </citation>
    <scope>NUCLEOTIDE SEQUENCE</scope>
    <source>
        <strain evidence="1">SGF0006</strain>
        <tissue evidence="1">Muscle</tissue>
    </source>
</reference>
<keyword evidence="2" id="KW-1185">Reference proteome</keyword>
<proteinExistence type="predicted"/>
<gene>
    <name evidence="1" type="ORF">JOQ06_023108</name>
</gene>
<accession>A0AAD6FTZ8</accession>
<dbReference type="EMBL" id="JAPTMU010000003">
    <property type="protein sequence ID" value="KAJ4945423.1"/>
    <property type="molecule type" value="Genomic_DNA"/>
</dbReference>
<sequence>MDKEKILIARAESSLAECMSTLYPEGPPEWLRAEQPDTALACAQTSTRPSSNITLASFLCCQTDKLKAAPSLSTTMSPGLYVPARGESGRKTGLILRVHQTMFTSLAWETERRGSRSCRLLNMCENTATRPALCR</sequence>
<protein>
    <submittedName>
        <fullName evidence="1">Uncharacterized protein</fullName>
    </submittedName>
</protein>
<comment type="caution">
    <text evidence="1">The sequence shown here is derived from an EMBL/GenBank/DDBJ whole genome shotgun (WGS) entry which is preliminary data.</text>
</comment>
<dbReference type="AlphaFoldDB" id="A0AAD6FTZ8"/>
<dbReference type="Proteomes" id="UP001219934">
    <property type="component" value="Unassembled WGS sequence"/>
</dbReference>
<organism evidence="1 2">
    <name type="scientific">Pogonophryne albipinna</name>
    <dbReference type="NCBI Taxonomy" id="1090488"/>
    <lineage>
        <taxon>Eukaryota</taxon>
        <taxon>Metazoa</taxon>
        <taxon>Chordata</taxon>
        <taxon>Craniata</taxon>
        <taxon>Vertebrata</taxon>
        <taxon>Euteleostomi</taxon>
        <taxon>Actinopterygii</taxon>
        <taxon>Neopterygii</taxon>
        <taxon>Teleostei</taxon>
        <taxon>Neoteleostei</taxon>
        <taxon>Acanthomorphata</taxon>
        <taxon>Eupercaria</taxon>
        <taxon>Perciformes</taxon>
        <taxon>Notothenioidei</taxon>
        <taxon>Pogonophryne</taxon>
    </lineage>
</organism>
<name>A0AAD6FTZ8_9TELE</name>
<evidence type="ECO:0000313" key="2">
    <source>
        <dbReference type="Proteomes" id="UP001219934"/>
    </source>
</evidence>